<dbReference type="SUPFAM" id="SSF46785">
    <property type="entry name" value="Winged helix' DNA-binding domain"/>
    <property type="match status" value="1"/>
</dbReference>
<keyword evidence="3" id="KW-0805">Transcription regulation</keyword>
<dbReference type="Pfam" id="PF00155">
    <property type="entry name" value="Aminotran_1_2"/>
    <property type="match status" value="1"/>
</dbReference>
<proteinExistence type="inferred from homology"/>
<keyword evidence="2" id="KW-0663">Pyridoxal phosphate</keyword>
<dbReference type="SUPFAM" id="SSF53383">
    <property type="entry name" value="PLP-dependent transferases"/>
    <property type="match status" value="1"/>
</dbReference>
<evidence type="ECO:0000256" key="1">
    <source>
        <dbReference type="ARBA" id="ARBA00005384"/>
    </source>
</evidence>
<dbReference type="AlphaFoldDB" id="A0A6S7ED22"/>
<dbReference type="InterPro" id="IPR015421">
    <property type="entry name" value="PyrdxlP-dep_Trfase_major"/>
</dbReference>
<sequence>MSSQASMLKPVLWERLFERESAPNLSLQGRVRQMLVSAILSGHLPPGAPVPSSRYLADQLRIARNTVVFAYQQLVSEDYLESRERSGHFVHDGVLEGRAAPPSMDSGPASSVDHVRWDERLRFRPSRQRNIVKPRDWQKQPYPFVYGQFDQDLFPTADWRECCIKALSVLDIRSWAPDLITHDDPALIEQIRTQVLPRRGVWADAEEIVITVGAQHALYLLADLLVNEDTVVGMEDPGYPDARNIFASHTRHLLPLPVDDQGLRTGTQLLGCDYVFVTPGHQCPTTVTLSPARREELLTLARRADSLIIEDDFESESRWGDGAIPALKSLDRDGRVIYVGSLAKSFAPGLRIGYIVAPRELTAELRALRRLMLRHPSAYIQRAFSLFISLGHHHSLLRRQSQAYQKRGAELADALARWLPDFTAVPITGSSSCWLKGPQWLDATALAQAAQAEGVVVEPGQVFFMDAAGAPRNFLRVGFTSIRAEHIGPGIEKLAQVVHRFRLRAAA</sequence>
<protein>
    <submittedName>
        <fullName evidence="7">HTH-type transcriptional regulator TauR</fullName>
    </submittedName>
</protein>
<dbReference type="CDD" id="cd00609">
    <property type="entry name" value="AAT_like"/>
    <property type="match status" value="1"/>
</dbReference>
<dbReference type="Gene3D" id="3.40.640.10">
    <property type="entry name" value="Type I PLP-dependent aspartate aminotransferase-like (Major domain)"/>
    <property type="match status" value="1"/>
</dbReference>
<evidence type="ECO:0000256" key="5">
    <source>
        <dbReference type="ARBA" id="ARBA00023163"/>
    </source>
</evidence>
<keyword evidence="8" id="KW-1185">Reference proteome</keyword>
<dbReference type="InterPro" id="IPR004839">
    <property type="entry name" value="Aminotransferase_I/II_large"/>
</dbReference>
<evidence type="ECO:0000259" key="6">
    <source>
        <dbReference type="PROSITE" id="PS50949"/>
    </source>
</evidence>
<dbReference type="PROSITE" id="PS50949">
    <property type="entry name" value="HTH_GNTR"/>
    <property type="match status" value="1"/>
</dbReference>
<gene>
    <name evidence="7" type="primary">tauR</name>
    <name evidence="7" type="ORF">LMG26841_04545</name>
</gene>
<evidence type="ECO:0000256" key="3">
    <source>
        <dbReference type="ARBA" id="ARBA00023015"/>
    </source>
</evidence>
<dbReference type="GO" id="GO:0003677">
    <property type="term" value="F:DNA binding"/>
    <property type="evidence" value="ECO:0007669"/>
    <property type="project" value="UniProtKB-KW"/>
</dbReference>
<reference evidence="7 8" key="1">
    <citation type="submission" date="2020-04" db="EMBL/GenBank/DDBJ databases">
        <authorList>
            <person name="De Canck E."/>
        </authorList>
    </citation>
    <scope>NUCLEOTIDE SEQUENCE [LARGE SCALE GENOMIC DNA]</scope>
    <source>
        <strain evidence="7 8">LMG 26841</strain>
    </source>
</reference>
<feature type="domain" description="HTH gntR-type" evidence="6">
    <location>
        <begin position="25"/>
        <end position="93"/>
    </location>
</feature>
<dbReference type="InterPro" id="IPR036388">
    <property type="entry name" value="WH-like_DNA-bd_sf"/>
</dbReference>
<evidence type="ECO:0000313" key="7">
    <source>
        <dbReference type="EMBL" id="CAB3902364.1"/>
    </source>
</evidence>
<dbReference type="InterPro" id="IPR000524">
    <property type="entry name" value="Tscrpt_reg_HTH_GntR"/>
</dbReference>
<dbReference type="GeneID" id="94358088"/>
<accession>A0A6S7ED22</accession>
<evidence type="ECO:0000256" key="4">
    <source>
        <dbReference type="ARBA" id="ARBA00023125"/>
    </source>
</evidence>
<dbReference type="InterPro" id="IPR051446">
    <property type="entry name" value="HTH_trans_reg/aminotransferase"/>
</dbReference>
<comment type="similarity">
    <text evidence="1">In the C-terminal section; belongs to the class-I pyridoxal-phosphate-dependent aminotransferase family.</text>
</comment>
<dbReference type="Proteomes" id="UP000494272">
    <property type="component" value="Unassembled WGS sequence"/>
</dbReference>
<dbReference type="Gene3D" id="1.10.10.10">
    <property type="entry name" value="Winged helix-like DNA-binding domain superfamily/Winged helix DNA-binding domain"/>
    <property type="match status" value="1"/>
</dbReference>
<dbReference type="CDD" id="cd07377">
    <property type="entry name" value="WHTH_GntR"/>
    <property type="match status" value="1"/>
</dbReference>
<dbReference type="InterPro" id="IPR015424">
    <property type="entry name" value="PyrdxlP-dep_Trfase"/>
</dbReference>
<dbReference type="EMBL" id="CADIKW010000011">
    <property type="protein sequence ID" value="CAB3902364.1"/>
    <property type="molecule type" value="Genomic_DNA"/>
</dbReference>
<keyword evidence="4" id="KW-0238">DNA-binding</keyword>
<dbReference type="GO" id="GO:0030170">
    <property type="term" value="F:pyridoxal phosphate binding"/>
    <property type="evidence" value="ECO:0007669"/>
    <property type="project" value="InterPro"/>
</dbReference>
<dbReference type="PANTHER" id="PTHR46577:SF1">
    <property type="entry name" value="HTH-TYPE TRANSCRIPTIONAL REGULATORY PROTEIN GABR"/>
    <property type="match status" value="1"/>
</dbReference>
<keyword evidence="5" id="KW-0804">Transcription</keyword>
<evidence type="ECO:0000313" key="8">
    <source>
        <dbReference type="Proteomes" id="UP000494272"/>
    </source>
</evidence>
<dbReference type="Pfam" id="PF00392">
    <property type="entry name" value="GntR"/>
    <property type="match status" value="1"/>
</dbReference>
<organism evidence="7 8">
    <name type="scientific">Achromobacter dolens</name>
    <dbReference type="NCBI Taxonomy" id="1287738"/>
    <lineage>
        <taxon>Bacteria</taxon>
        <taxon>Pseudomonadati</taxon>
        <taxon>Pseudomonadota</taxon>
        <taxon>Betaproteobacteria</taxon>
        <taxon>Burkholderiales</taxon>
        <taxon>Alcaligenaceae</taxon>
        <taxon>Achromobacter</taxon>
    </lineage>
</organism>
<dbReference type="GO" id="GO:0003700">
    <property type="term" value="F:DNA-binding transcription factor activity"/>
    <property type="evidence" value="ECO:0007669"/>
    <property type="project" value="InterPro"/>
</dbReference>
<evidence type="ECO:0000256" key="2">
    <source>
        <dbReference type="ARBA" id="ARBA00022898"/>
    </source>
</evidence>
<name>A0A6S7ED22_9BURK</name>
<dbReference type="SMART" id="SM00345">
    <property type="entry name" value="HTH_GNTR"/>
    <property type="match status" value="1"/>
</dbReference>
<dbReference type="RefSeq" id="WP_175167998.1">
    <property type="nucleotide sequence ID" value="NZ_CADIKW010000011.1"/>
</dbReference>
<dbReference type="InterPro" id="IPR036390">
    <property type="entry name" value="WH_DNA-bd_sf"/>
</dbReference>
<dbReference type="PANTHER" id="PTHR46577">
    <property type="entry name" value="HTH-TYPE TRANSCRIPTIONAL REGULATORY PROTEIN GABR"/>
    <property type="match status" value="1"/>
</dbReference>